<evidence type="ECO:0000256" key="1">
    <source>
        <dbReference type="SAM" id="MobiDB-lite"/>
    </source>
</evidence>
<dbReference type="Proteomes" id="UP000316905">
    <property type="component" value="Unassembled WGS sequence"/>
</dbReference>
<name>A0A562QEF1_9PSED</name>
<evidence type="ECO:0000313" key="3">
    <source>
        <dbReference type="EMBL" id="TWI55073.1"/>
    </source>
</evidence>
<gene>
    <name evidence="3" type="ORF">IQ22_01985</name>
</gene>
<dbReference type="AlphaFoldDB" id="A0A562QEF1"/>
<sequence length="81" mass="8977">MDSSYKQAFCRLLIPAALVAGWCLGQVTPLHSPPAQLNNYLAQPVTQLTHVTWQEQDKRPLPPAQPAVTPAAKPSSQRWIF</sequence>
<protein>
    <submittedName>
        <fullName evidence="3">Uncharacterized protein</fullName>
    </submittedName>
</protein>
<evidence type="ECO:0000313" key="4">
    <source>
        <dbReference type="Proteomes" id="UP000316905"/>
    </source>
</evidence>
<comment type="caution">
    <text evidence="3">The sequence shown here is derived from an EMBL/GenBank/DDBJ whole genome shotgun (WGS) entry which is preliminary data.</text>
</comment>
<organism evidence="3 4">
    <name type="scientific">Pseudomonas duriflava</name>
    <dbReference type="NCBI Taxonomy" id="459528"/>
    <lineage>
        <taxon>Bacteria</taxon>
        <taxon>Pseudomonadati</taxon>
        <taxon>Pseudomonadota</taxon>
        <taxon>Gammaproteobacteria</taxon>
        <taxon>Pseudomonadales</taxon>
        <taxon>Pseudomonadaceae</taxon>
        <taxon>Pseudomonas</taxon>
    </lineage>
</organism>
<feature type="chain" id="PRO_5022186271" evidence="2">
    <location>
        <begin position="26"/>
        <end position="81"/>
    </location>
</feature>
<accession>A0A562QEF1</accession>
<proteinExistence type="predicted"/>
<keyword evidence="2" id="KW-0732">Signal</keyword>
<feature type="region of interest" description="Disordered" evidence="1">
    <location>
        <begin position="56"/>
        <end position="81"/>
    </location>
</feature>
<feature type="signal peptide" evidence="2">
    <location>
        <begin position="1"/>
        <end position="25"/>
    </location>
</feature>
<reference evidence="3 4" key="1">
    <citation type="journal article" date="2015" name="Stand. Genomic Sci.">
        <title>Genomic Encyclopedia of Bacterial and Archaeal Type Strains, Phase III: the genomes of soil and plant-associated and newly described type strains.</title>
        <authorList>
            <person name="Whitman W.B."/>
            <person name="Woyke T."/>
            <person name="Klenk H.P."/>
            <person name="Zhou Y."/>
            <person name="Lilburn T.G."/>
            <person name="Beck B.J."/>
            <person name="De Vos P."/>
            <person name="Vandamme P."/>
            <person name="Eisen J.A."/>
            <person name="Garrity G."/>
            <person name="Hugenholtz P."/>
            <person name="Kyrpides N.C."/>
        </authorList>
    </citation>
    <scope>NUCLEOTIDE SEQUENCE [LARGE SCALE GENOMIC DNA]</scope>
    <source>
        <strain evidence="3 4">CGMCC 1.6858</strain>
    </source>
</reference>
<evidence type="ECO:0000256" key="2">
    <source>
        <dbReference type="SAM" id="SignalP"/>
    </source>
</evidence>
<keyword evidence="4" id="KW-1185">Reference proteome</keyword>
<dbReference type="RefSeq" id="WP_145141135.1">
    <property type="nucleotide sequence ID" value="NZ_VLKY01000005.1"/>
</dbReference>
<dbReference type="EMBL" id="VLKY01000005">
    <property type="protein sequence ID" value="TWI55073.1"/>
    <property type="molecule type" value="Genomic_DNA"/>
</dbReference>